<protein>
    <submittedName>
        <fullName evidence="3">Dihydroorotase</fullName>
        <ecNumber evidence="3">3.5.2.3</ecNumber>
    </submittedName>
</protein>
<dbReference type="InterPro" id="IPR011059">
    <property type="entry name" value="Metal-dep_hydrolase_composite"/>
</dbReference>
<dbReference type="InterPro" id="IPR050138">
    <property type="entry name" value="DHOase/Allantoinase_Hydrolase"/>
</dbReference>
<dbReference type="PANTHER" id="PTHR43668">
    <property type="entry name" value="ALLANTOINASE"/>
    <property type="match status" value="1"/>
</dbReference>
<keyword evidence="1" id="KW-0665">Pyrimidine biosynthesis</keyword>
<evidence type="ECO:0000313" key="4">
    <source>
        <dbReference type="Proteomes" id="UP001482513"/>
    </source>
</evidence>
<evidence type="ECO:0000259" key="2">
    <source>
        <dbReference type="Pfam" id="PF12890"/>
    </source>
</evidence>
<dbReference type="Pfam" id="PF12890">
    <property type="entry name" value="DHOase"/>
    <property type="match status" value="1"/>
</dbReference>
<dbReference type="EMBL" id="JAMPKX010000008">
    <property type="protein sequence ID" value="MEP0948602.1"/>
    <property type="molecule type" value="Genomic_DNA"/>
</dbReference>
<dbReference type="InterPro" id="IPR032466">
    <property type="entry name" value="Metal_Hydrolase"/>
</dbReference>
<dbReference type="Gene3D" id="2.30.40.10">
    <property type="entry name" value="Urease, subunit C, domain 1"/>
    <property type="match status" value="1"/>
</dbReference>
<sequence length="432" mass="46183">MTAVPGTGAQLIQQVRVLDAVTQRDQVADVLVQDGVVTEIAPSITVIPARAEMLDGQGKILLPGLVDLYSHSGEPGHEPRETLESLLAAGQAGGFTRLGILPNTEPAIDHPAMVEKLLARRDSIARTNASLPHLYPWGALTQGAQGQQMVELVELSEAPIAGFADGRAIQNSLLVQRLLQYLRPLGKPVALWSCDRTLRDSGVAREGPFSLIYGLVGDPASSETAALAALLECVAEVGTPVHLMRISTGRGVELVRQAKERGLPVTASTTWMHLLWSAKDLHSYDPNLRLSPPLGNPEDQAALIEGVKAGVVDAIAIDHTPHTYEDKTVGFPSAPPGAIGLELALGILWDRFVTQGDWSPLQLVQALSTNPAACWGQTPPTIQPQQPAEMILFDPGATWTVTPSTLCSLSANTPWLGKAIPCRVLRTWVPPR</sequence>
<dbReference type="SUPFAM" id="SSF51556">
    <property type="entry name" value="Metallo-dependent hydrolases"/>
    <property type="match status" value="1"/>
</dbReference>
<dbReference type="NCBIfam" id="NF005614">
    <property type="entry name" value="PRK07369.1"/>
    <property type="match status" value="1"/>
</dbReference>
<name>A0ABV0K9K4_9CYAN</name>
<evidence type="ECO:0000256" key="1">
    <source>
        <dbReference type="ARBA" id="ARBA00022975"/>
    </source>
</evidence>
<dbReference type="InterPro" id="IPR024403">
    <property type="entry name" value="DHOase_cat"/>
</dbReference>
<comment type="caution">
    <text evidence="3">The sequence shown here is derived from an EMBL/GenBank/DDBJ whole genome shotgun (WGS) entry which is preliminary data.</text>
</comment>
<dbReference type="PANTHER" id="PTHR43668:SF2">
    <property type="entry name" value="ALLANTOINASE"/>
    <property type="match status" value="1"/>
</dbReference>
<keyword evidence="4" id="KW-1185">Reference proteome</keyword>
<dbReference type="CDD" id="cd01317">
    <property type="entry name" value="DHOase_IIa"/>
    <property type="match status" value="1"/>
</dbReference>
<feature type="domain" description="Dihydroorotase catalytic" evidence="2">
    <location>
        <begin position="58"/>
        <end position="247"/>
    </location>
</feature>
<dbReference type="SUPFAM" id="SSF51338">
    <property type="entry name" value="Composite domain of metallo-dependent hydrolases"/>
    <property type="match status" value="1"/>
</dbReference>
<gene>
    <name evidence="3" type="ORF">NC992_17085</name>
</gene>
<proteinExistence type="predicted"/>
<dbReference type="RefSeq" id="WP_313887293.1">
    <property type="nucleotide sequence ID" value="NZ_JAMPKX010000008.1"/>
</dbReference>
<dbReference type="GO" id="GO:0004151">
    <property type="term" value="F:dihydroorotase activity"/>
    <property type="evidence" value="ECO:0007669"/>
    <property type="project" value="UniProtKB-EC"/>
</dbReference>
<dbReference type="Proteomes" id="UP001482513">
    <property type="component" value="Unassembled WGS sequence"/>
</dbReference>
<dbReference type="EC" id="3.5.2.3" evidence="3"/>
<dbReference type="Gene3D" id="3.20.20.140">
    <property type="entry name" value="Metal-dependent hydrolases"/>
    <property type="match status" value="1"/>
</dbReference>
<accession>A0ABV0K9K4</accession>
<keyword evidence="3" id="KW-0378">Hydrolase</keyword>
<organism evidence="3 4">
    <name type="scientific">Leptolyngbya subtilissima DQ-A4</name>
    <dbReference type="NCBI Taxonomy" id="2933933"/>
    <lineage>
        <taxon>Bacteria</taxon>
        <taxon>Bacillati</taxon>
        <taxon>Cyanobacteriota</taxon>
        <taxon>Cyanophyceae</taxon>
        <taxon>Leptolyngbyales</taxon>
        <taxon>Leptolyngbyaceae</taxon>
        <taxon>Leptolyngbya group</taxon>
        <taxon>Leptolyngbya</taxon>
    </lineage>
</organism>
<evidence type="ECO:0000313" key="3">
    <source>
        <dbReference type="EMBL" id="MEP0948602.1"/>
    </source>
</evidence>
<reference evidence="3 4" key="1">
    <citation type="submission" date="2022-04" db="EMBL/GenBank/DDBJ databases">
        <title>Positive selection, recombination, and allopatry shape intraspecific diversity of widespread and dominant cyanobacteria.</title>
        <authorList>
            <person name="Wei J."/>
            <person name="Shu W."/>
            <person name="Hu C."/>
        </authorList>
    </citation>
    <scope>NUCLEOTIDE SEQUENCE [LARGE SCALE GENOMIC DNA]</scope>
    <source>
        <strain evidence="3 4">DQ-A4</strain>
    </source>
</reference>
<dbReference type="NCBIfam" id="TIGR00857">
    <property type="entry name" value="pyrC_multi"/>
    <property type="match status" value="1"/>
</dbReference>
<dbReference type="InterPro" id="IPR004722">
    <property type="entry name" value="DHOase"/>
</dbReference>